<gene>
    <name evidence="1" type="ORF">BN424_1841</name>
</gene>
<dbReference type="eggNOG" id="ENOG502ZJWU">
    <property type="taxonomic scope" value="Bacteria"/>
</dbReference>
<evidence type="ECO:0000313" key="2">
    <source>
        <dbReference type="Proteomes" id="UP000000212"/>
    </source>
</evidence>
<accession>K8E489</accession>
<dbReference type="OrthoDB" id="2305699at2"/>
<dbReference type="EMBL" id="HE999757">
    <property type="protein sequence ID" value="CCO11282.2"/>
    <property type="molecule type" value="Genomic_DNA"/>
</dbReference>
<dbReference type="STRING" id="1234679.BN424_1841"/>
<dbReference type="Proteomes" id="UP000000212">
    <property type="component" value="Chromosome"/>
</dbReference>
<sequence length="63" mass="7045">MGDCSTSPDSRKIEREVNKDYGYWLPVIAGIANKEEIEVATAKELAIYNQVAIEKIKLMRGGM</sequence>
<organism evidence="1 2">
    <name type="scientific">Carnobacterium maltaromaticum LMA28</name>
    <dbReference type="NCBI Taxonomy" id="1234679"/>
    <lineage>
        <taxon>Bacteria</taxon>
        <taxon>Bacillati</taxon>
        <taxon>Bacillota</taxon>
        <taxon>Bacilli</taxon>
        <taxon>Lactobacillales</taxon>
        <taxon>Carnobacteriaceae</taxon>
        <taxon>Carnobacterium</taxon>
    </lineage>
</organism>
<dbReference type="RefSeq" id="WP_015076509.1">
    <property type="nucleotide sequence ID" value="NC_019425.2"/>
</dbReference>
<protein>
    <submittedName>
        <fullName evidence="1">Gp17</fullName>
    </submittedName>
</protein>
<proteinExistence type="predicted"/>
<name>K8E489_CARML</name>
<dbReference type="AlphaFoldDB" id="K8E489"/>
<keyword evidence="2" id="KW-1185">Reference proteome</keyword>
<dbReference type="KEGG" id="cml:BN424_1841"/>
<dbReference type="HOGENOM" id="CLU_205808_0_0_9"/>
<evidence type="ECO:0000313" key="1">
    <source>
        <dbReference type="EMBL" id="CCO11282.2"/>
    </source>
</evidence>
<reference evidence="2" key="1">
    <citation type="journal article" date="2013" name="Genome Announc.">
        <title>Complete Chromosome Sequence of Carnobacterium maltaromaticum LMA 28.</title>
        <authorList>
            <person name="Cailliez-Grimal C."/>
            <person name="Chaillou S."/>
            <person name="Anba-Mondoloni J."/>
            <person name="Loux V."/>
            <person name="Afzal M.I."/>
            <person name="Rahman A."/>
            <person name="Kergourlay G."/>
            <person name="Champomier-Verges M.C."/>
            <person name="Zagorec M."/>
            <person name="Dalgaard P."/>
            <person name="Leisner J.J."/>
            <person name="Prevost H."/>
            <person name="Revol-Junelles A.M."/>
            <person name="Borges F."/>
        </authorList>
    </citation>
    <scope>NUCLEOTIDE SEQUENCE</scope>
    <source>
        <strain evidence="2">LMA28</strain>
    </source>
</reference>